<dbReference type="Proteomes" id="UP000006512">
    <property type="component" value="Unassembled WGS sequence"/>
</dbReference>
<evidence type="ECO:0000256" key="5">
    <source>
        <dbReference type="ARBA" id="ARBA00022989"/>
    </source>
</evidence>
<dbReference type="InterPro" id="IPR000715">
    <property type="entry name" value="Glycosyl_transferase_4"/>
</dbReference>
<keyword evidence="6 8" id="KW-0472">Membrane</keyword>
<dbReference type="RefSeq" id="WP_006272612.1">
    <property type="nucleotide sequence ID" value="NZ_GL883077.1"/>
</dbReference>
<keyword evidence="7" id="KW-0460">Magnesium</keyword>
<evidence type="ECO:0000313" key="9">
    <source>
        <dbReference type="EMBL" id="EGF93415.1"/>
    </source>
</evidence>
<feature type="transmembrane region" description="Helical" evidence="8">
    <location>
        <begin position="257"/>
        <end position="276"/>
    </location>
</feature>
<dbReference type="PANTHER" id="PTHR22926">
    <property type="entry name" value="PHOSPHO-N-ACETYLMURAMOYL-PENTAPEPTIDE-TRANSFERASE"/>
    <property type="match status" value="1"/>
</dbReference>
<feature type="binding site" evidence="7">
    <location>
        <position position="164"/>
    </location>
    <ligand>
        <name>Mg(2+)</name>
        <dbReference type="ChEBI" id="CHEBI:18420"/>
    </ligand>
</feature>
<feature type="transmembrane region" description="Helical" evidence="8">
    <location>
        <begin position="178"/>
        <end position="195"/>
    </location>
</feature>
<keyword evidence="10" id="KW-1185">Reference proteome</keyword>
<dbReference type="GO" id="GO:0071555">
    <property type="term" value="P:cell wall organization"/>
    <property type="evidence" value="ECO:0007669"/>
    <property type="project" value="TreeGrafter"/>
</dbReference>
<gene>
    <name evidence="9" type="ORF">ABI_18550</name>
</gene>
<dbReference type="OrthoDB" id="9783652at2"/>
<feature type="transmembrane region" description="Helical" evidence="8">
    <location>
        <begin position="233"/>
        <end position="251"/>
    </location>
</feature>
<feature type="binding site" evidence="7">
    <location>
        <position position="231"/>
    </location>
    <ligand>
        <name>Mg(2+)</name>
        <dbReference type="ChEBI" id="CHEBI:18420"/>
    </ligand>
</feature>
<sequence>MNLSSHSWLIPSALVLLGLAGSAIAAALLSLLVLKGGPVDRPRERGAHTVPTPTSGGLAIMAACGVVCAIILWFAGDAIPGQWRDGALLFGFASLMGLSGALDDLIDMPPTLRLGFQVGLCLLFAWLFHVDTLTFGPGLVVRLDPFTSTLGCALWLVLGINTINFMDGANGLASGTQTLALLVLAGLIMLLAPVVPLGSDLGVILLICACAAGANLGFLPFNLAGKAFQGDAGALFGGALITGTSLVVKAYGVGSVWFGGFLLAPLIVDVVLTLITRLRQGKDVMRPHKEHLYQLWLQRRDSSHIRLSVRIWALCAISSGVGLVARAIDLVYQTDIRFVCLAAVILLYSLMWGRVRRELLQSDPISTPSPVRITAPEAP</sequence>
<keyword evidence="5 8" id="KW-1133">Transmembrane helix</keyword>
<evidence type="ECO:0000256" key="1">
    <source>
        <dbReference type="ARBA" id="ARBA00004651"/>
    </source>
</evidence>
<feature type="transmembrane region" description="Helical" evidence="8">
    <location>
        <begin position="201"/>
        <end position="221"/>
    </location>
</feature>
<keyword evidence="3 9" id="KW-0808">Transferase</keyword>
<dbReference type="GO" id="GO:0009103">
    <property type="term" value="P:lipopolysaccharide biosynthetic process"/>
    <property type="evidence" value="ECO:0007669"/>
    <property type="project" value="TreeGrafter"/>
</dbReference>
<name>F4QL40_9CAUL</name>
<feature type="transmembrane region" description="Helical" evidence="8">
    <location>
        <begin position="55"/>
        <end position="75"/>
    </location>
</feature>
<dbReference type="HOGENOM" id="CLU_023982_3_0_5"/>
<evidence type="ECO:0000256" key="6">
    <source>
        <dbReference type="ARBA" id="ARBA00023136"/>
    </source>
</evidence>
<dbReference type="EMBL" id="GL883077">
    <property type="protein sequence ID" value="EGF93415.1"/>
    <property type="molecule type" value="Genomic_DNA"/>
</dbReference>
<feature type="transmembrane region" description="Helical" evidence="8">
    <location>
        <begin position="146"/>
        <end position="166"/>
    </location>
</feature>
<dbReference type="GO" id="GO:0046872">
    <property type="term" value="F:metal ion binding"/>
    <property type="evidence" value="ECO:0007669"/>
    <property type="project" value="UniProtKB-KW"/>
</dbReference>
<dbReference type="GO" id="GO:0016780">
    <property type="term" value="F:phosphotransferase activity, for other substituted phosphate groups"/>
    <property type="evidence" value="ECO:0007669"/>
    <property type="project" value="InterPro"/>
</dbReference>
<dbReference type="GO" id="GO:0044038">
    <property type="term" value="P:cell wall macromolecule biosynthetic process"/>
    <property type="evidence" value="ECO:0007669"/>
    <property type="project" value="TreeGrafter"/>
</dbReference>
<dbReference type="Pfam" id="PF00953">
    <property type="entry name" value="Glycos_transf_4"/>
    <property type="match status" value="1"/>
</dbReference>
<keyword evidence="7" id="KW-0479">Metal-binding</keyword>
<keyword evidence="2" id="KW-1003">Cell membrane</keyword>
<organism evidence="9 10">
    <name type="scientific">Asticcacaulis biprosthecium C19</name>
    <dbReference type="NCBI Taxonomy" id="715226"/>
    <lineage>
        <taxon>Bacteria</taxon>
        <taxon>Pseudomonadati</taxon>
        <taxon>Pseudomonadota</taxon>
        <taxon>Alphaproteobacteria</taxon>
        <taxon>Caulobacterales</taxon>
        <taxon>Caulobacteraceae</taxon>
        <taxon>Asticcacaulis</taxon>
    </lineage>
</organism>
<evidence type="ECO:0000256" key="2">
    <source>
        <dbReference type="ARBA" id="ARBA00022475"/>
    </source>
</evidence>
<dbReference type="PANTHER" id="PTHR22926:SF3">
    <property type="entry name" value="UNDECAPRENYL-PHOSPHATE ALPHA-N-ACETYLGLUCOSAMINYL 1-PHOSPHATE TRANSFERASE"/>
    <property type="match status" value="1"/>
</dbReference>
<feature type="transmembrane region" description="Helical" evidence="8">
    <location>
        <begin position="12"/>
        <end position="34"/>
    </location>
</feature>
<evidence type="ECO:0000256" key="8">
    <source>
        <dbReference type="SAM" id="Phobius"/>
    </source>
</evidence>
<dbReference type="AlphaFoldDB" id="F4QL40"/>
<reference evidence="10" key="1">
    <citation type="submission" date="2011-03" db="EMBL/GenBank/DDBJ databases">
        <title>Draft genome sequence of Brevundimonas diminuta.</title>
        <authorList>
            <person name="Brown P.J.B."/>
            <person name="Buechlein A."/>
            <person name="Hemmerich C."/>
            <person name="Brun Y.V."/>
        </authorList>
    </citation>
    <scope>NUCLEOTIDE SEQUENCE [LARGE SCALE GENOMIC DNA]</scope>
    <source>
        <strain evidence="10">C19</strain>
    </source>
</reference>
<proteinExistence type="predicted"/>
<dbReference type="GO" id="GO:0005886">
    <property type="term" value="C:plasma membrane"/>
    <property type="evidence" value="ECO:0007669"/>
    <property type="project" value="UniProtKB-SubCell"/>
</dbReference>
<evidence type="ECO:0000256" key="3">
    <source>
        <dbReference type="ARBA" id="ARBA00022679"/>
    </source>
</evidence>
<evidence type="ECO:0000256" key="4">
    <source>
        <dbReference type="ARBA" id="ARBA00022692"/>
    </source>
</evidence>
<feature type="transmembrane region" description="Helical" evidence="8">
    <location>
        <begin position="118"/>
        <end position="140"/>
    </location>
</feature>
<dbReference type="eggNOG" id="COG0472">
    <property type="taxonomic scope" value="Bacteria"/>
</dbReference>
<evidence type="ECO:0000313" key="10">
    <source>
        <dbReference type="Proteomes" id="UP000006512"/>
    </source>
</evidence>
<comment type="subcellular location">
    <subcellularLocation>
        <location evidence="1">Cell membrane</location>
        <topology evidence="1">Multi-pass membrane protein</topology>
    </subcellularLocation>
</comment>
<protein>
    <submittedName>
        <fullName evidence="9">Glycosyl transferase family 4 family protein</fullName>
    </submittedName>
</protein>
<accession>F4QL40</accession>
<feature type="transmembrane region" description="Helical" evidence="8">
    <location>
        <begin position="334"/>
        <end position="352"/>
    </location>
</feature>
<keyword evidence="4 8" id="KW-0812">Transmembrane</keyword>
<feature type="transmembrane region" description="Helical" evidence="8">
    <location>
        <begin position="307"/>
        <end position="328"/>
    </location>
</feature>
<feature type="transmembrane region" description="Helical" evidence="8">
    <location>
        <begin position="87"/>
        <end position="106"/>
    </location>
</feature>
<comment type="cofactor">
    <cofactor evidence="7">
        <name>Mg(2+)</name>
        <dbReference type="ChEBI" id="CHEBI:18420"/>
    </cofactor>
</comment>
<dbReference type="STRING" id="715226.ABI_18550"/>
<evidence type="ECO:0000256" key="7">
    <source>
        <dbReference type="PIRSR" id="PIRSR600715-1"/>
    </source>
</evidence>